<evidence type="ECO:0000313" key="2">
    <source>
        <dbReference type="EMBL" id="PWV72895.1"/>
    </source>
</evidence>
<feature type="compositionally biased region" description="Basic and acidic residues" evidence="1">
    <location>
        <begin position="63"/>
        <end position="73"/>
    </location>
</feature>
<organism evidence="2 3">
    <name type="scientific">Nocardia neocaledoniensis</name>
    <dbReference type="NCBI Taxonomy" id="236511"/>
    <lineage>
        <taxon>Bacteria</taxon>
        <taxon>Bacillati</taxon>
        <taxon>Actinomycetota</taxon>
        <taxon>Actinomycetes</taxon>
        <taxon>Mycobacteriales</taxon>
        <taxon>Nocardiaceae</taxon>
        <taxon>Nocardia</taxon>
    </lineage>
</organism>
<keyword evidence="3" id="KW-1185">Reference proteome</keyword>
<sequence>MNDELDERTPAVSGSGDPGAGGGRAAGALGPDSGVDAAAGPAARFATGVMRGLTAPGLITVRGADDPPREGERCLPSGTGARAARRLSEIAAVRLADAPAAAEEQLRRALVVGYGELEAREEAELRTRLVTAIAAQPDRDPDLARAAASAAACWQPISAADAAHLGVVAGRAWHRAGRHAEAVAALEGPLVRGAVGYPPGELARVRAEFAESLIRLGRYRQAAWQFTEAARLLAGDRSHRRRHADLVWSAAVARECCGQESAALGGYLRAAGLWGEQDKIVPRARCLRAAAWLQLRGPGGRVRGPWWVTMDVLLAELNQRLAAEPAAHIADELDRTRAQFAQMCAQASRTRSGPLEGRQPR</sequence>
<feature type="region of interest" description="Disordered" evidence="1">
    <location>
        <begin position="60"/>
        <end position="80"/>
    </location>
</feature>
<accession>A0A317NCQ6</accession>
<reference evidence="2 3" key="1">
    <citation type="submission" date="2018-05" db="EMBL/GenBank/DDBJ databases">
        <title>Genomic Encyclopedia of Type Strains, Phase IV (KMG-IV): sequencing the most valuable type-strain genomes for metagenomic binning, comparative biology and taxonomic classification.</title>
        <authorList>
            <person name="Goeker M."/>
        </authorList>
    </citation>
    <scope>NUCLEOTIDE SEQUENCE [LARGE SCALE GENOMIC DNA]</scope>
    <source>
        <strain evidence="2 3">DSM 44717</strain>
    </source>
</reference>
<dbReference type="AlphaFoldDB" id="A0A317NCQ6"/>
<feature type="region of interest" description="Disordered" evidence="1">
    <location>
        <begin position="1"/>
        <end position="39"/>
    </location>
</feature>
<evidence type="ECO:0000256" key="1">
    <source>
        <dbReference type="SAM" id="MobiDB-lite"/>
    </source>
</evidence>
<dbReference type="RefSeq" id="WP_146229397.1">
    <property type="nucleotide sequence ID" value="NZ_QGTL01000008.1"/>
</dbReference>
<name>A0A317NCQ6_9NOCA</name>
<evidence type="ECO:0008006" key="4">
    <source>
        <dbReference type="Google" id="ProtNLM"/>
    </source>
</evidence>
<dbReference type="Proteomes" id="UP000246410">
    <property type="component" value="Unassembled WGS sequence"/>
</dbReference>
<proteinExistence type="predicted"/>
<protein>
    <recommendedName>
        <fullName evidence="4">Tetratricopeptide repeat protein</fullName>
    </recommendedName>
</protein>
<dbReference type="EMBL" id="QGTL01000008">
    <property type="protein sequence ID" value="PWV72895.1"/>
    <property type="molecule type" value="Genomic_DNA"/>
</dbReference>
<feature type="compositionally biased region" description="Gly residues" evidence="1">
    <location>
        <begin position="16"/>
        <end position="25"/>
    </location>
</feature>
<comment type="caution">
    <text evidence="2">The sequence shown here is derived from an EMBL/GenBank/DDBJ whole genome shotgun (WGS) entry which is preliminary data.</text>
</comment>
<gene>
    <name evidence="2" type="ORF">DFR69_108209</name>
</gene>
<evidence type="ECO:0000313" key="3">
    <source>
        <dbReference type="Proteomes" id="UP000246410"/>
    </source>
</evidence>